<feature type="domain" description="DNA-directed RNA polymerase II subunit RPB9-like zinc ribbon" evidence="1">
    <location>
        <begin position="3"/>
        <end position="54"/>
    </location>
</feature>
<evidence type="ECO:0000313" key="3">
    <source>
        <dbReference type="Proteomes" id="UP000006726"/>
    </source>
</evidence>
<organism evidence="2 3">
    <name type="scientific">Cryptosporidium parvum (strain Iowa II)</name>
    <dbReference type="NCBI Taxonomy" id="353152"/>
    <lineage>
        <taxon>Eukaryota</taxon>
        <taxon>Sar</taxon>
        <taxon>Alveolata</taxon>
        <taxon>Apicomplexa</taxon>
        <taxon>Conoidasida</taxon>
        <taxon>Coccidia</taxon>
        <taxon>Eucoccidiorida</taxon>
        <taxon>Eimeriorina</taxon>
        <taxon>Cryptosporidiidae</taxon>
        <taxon>Cryptosporidium</taxon>
    </lineage>
</organism>
<sequence length="108" mass="12768">MVQFCIHCHNILLLKEHEERMAFYCPTCPYVFKIVSQISKVTDFVPKKMEEPSIDMNEIASSKTMGKLRLYSGSTIICRRDLYLLLYYTNKLYLYIQSIIYQLIKKGI</sequence>
<dbReference type="OrthoDB" id="282152at2759"/>
<evidence type="ECO:0000313" key="2">
    <source>
        <dbReference type="EMBL" id="EAK90597.1"/>
    </source>
</evidence>
<dbReference type="InterPro" id="IPR001529">
    <property type="entry name" value="Zn_ribbon_RPB9"/>
</dbReference>
<dbReference type="InParanoid" id="Q5CYY9"/>
<dbReference type="EMBL" id="AAEE01000001">
    <property type="protein sequence ID" value="EAK90597.1"/>
    <property type="molecule type" value="Genomic_DNA"/>
</dbReference>
<accession>Q5CYY9</accession>
<gene>
    <name evidence="2" type="ORF">cgd7_505</name>
</gene>
<proteinExistence type="predicted"/>
<dbReference type="RefSeq" id="XP_628241.1">
    <property type="nucleotide sequence ID" value="XM_628239.1"/>
</dbReference>
<dbReference type="Pfam" id="PF02150">
    <property type="entry name" value="Zn_ribbon_RPB9"/>
    <property type="match status" value="1"/>
</dbReference>
<dbReference type="SMART" id="SM00661">
    <property type="entry name" value="RPOL9"/>
    <property type="match status" value="1"/>
</dbReference>
<name>Q5CYY9_CRYPI</name>
<dbReference type="AlphaFoldDB" id="Q5CYY9"/>
<protein>
    <recommendedName>
        <fullName evidence="1">DNA-directed RNA polymerase II subunit RPB9-like zinc ribbon domain-containing protein</fullName>
    </recommendedName>
</protein>
<dbReference type="KEGG" id="cpv:cgd7_505"/>
<dbReference type="GeneID" id="3371858"/>
<reference evidence="2 3" key="1">
    <citation type="journal article" date="2004" name="Science">
        <title>Complete genome sequence of the apicomplexan, Cryptosporidium parvum.</title>
        <authorList>
            <person name="Abrahamsen M.S."/>
            <person name="Templeton T.J."/>
            <person name="Enomoto S."/>
            <person name="Abrahante J.E."/>
            <person name="Zhu G."/>
            <person name="Lancto C.A."/>
            <person name="Deng M."/>
            <person name="Liu C."/>
            <person name="Widmer G."/>
            <person name="Tzipori S."/>
            <person name="Buck G.A."/>
            <person name="Xu P."/>
            <person name="Bankier A.T."/>
            <person name="Dear P.H."/>
            <person name="Konfortov B.A."/>
            <person name="Spriggs H.F."/>
            <person name="Iyer L."/>
            <person name="Anantharaman V."/>
            <person name="Aravind L."/>
            <person name="Kapur V."/>
        </authorList>
    </citation>
    <scope>NUCLEOTIDE SEQUENCE [LARGE SCALE GENOMIC DNA]</scope>
    <source>
        <strain evidence="3">Iowa II</strain>
    </source>
</reference>
<dbReference type="Proteomes" id="UP000006726">
    <property type="component" value="Chromosome 7"/>
</dbReference>
<dbReference type="GO" id="GO:0006351">
    <property type="term" value="P:DNA-templated transcription"/>
    <property type="evidence" value="ECO:0007669"/>
    <property type="project" value="InterPro"/>
</dbReference>
<comment type="caution">
    <text evidence="2">The sequence shown here is derived from an EMBL/GenBank/DDBJ whole genome shotgun (WGS) entry which is preliminary data.</text>
</comment>
<dbReference type="FunCoup" id="Q5CYY9">
    <property type="interactions" value="270"/>
</dbReference>
<keyword evidence="3" id="KW-1185">Reference proteome</keyword>
<evidence type="ECO:0000259" key="1">
    <source>
        <dbReference type="SMART" id="SM00661"/>
    </source>
</evidence>